<feature type="binding site" evidence="3">
    <location>
        <position position="416"/>
    </location>
    <ligand>
        <name>Zn(2+)</name>
        <dbReference type="ChEBI" id="CHEBI:29105"/>
        <label>1</label>
    </ligand>
</feature>
<comment type="cofactor">
    <cofactor evidence="4">
        <name>a divalent metal cation</name>
        <dbReference type="ChEBI" id="CHEBI:60240"/>
    </cofactor>
    <text evidence="4">Binds 2 divalent metal cations per subunit. Site 1 may preferentially bind zinc ions, while site 2 has a preference for magnesium and/or manganese ions.</text>
</comment>
<dbReference type="InterPro" id="IPR003607">
    <property type="entry name" value="HD/PDEase_dom"/>
</dbReference>
<gene>
    <name evidence="7" type="primary">Pde3a</name>
    <name evidence="7" type="ORF">TNIN_296551</name>
</gene>
<keyword evidence="1 3" id="KW-0479">Metal-binding</keyword>
<feature type="compositionally biased region" description="Low complexity" evidence="5">
    <location>
        <begin position="193"/>
        <end position="207"/>
    </location>
</feature>
<evidence type="ECO:0000256" key="2">
    <source>
        <dbReference type="ARBA" id="ARBA00022801"/>
    </source>
</evidence>
<reference evidence="7" key="1">
    <citation type="submission" date="2020-08" db="EMBL/GenBank/DDBJ databases">
        <title>Multicomponent nature underlies the extraordinary mechanical properties of spider dragline silk.</title>
        <authorList>
            <person name="Kono N."/>
            <person name="Nakamura H."/>
            <person name="Mori M."/>
            <person name="Yoshida Y."/>
            <person name="Ohtoshi R."/>
            <person name="Malay A.D."/>
            <person name="Moran D.A.P."/>
            <person name="Tomita M."/>
            <person name="Numata K."/>
            <person name="Arakawa K."/>
        </authorList>
    </citation>
    <scope>NUCLEOTIDE SEQUENCE</scope>
</reference>
<evidence type="ECO:0000256" key="5">
    <source>
        <dbReference type="SAM" id="MobiDB-lite"/>
    </source>
</evidence>
<dbReference type="GO" id="GO:0007165">
    <property type="term" value="P:signal transduction"/>
    <property type="evidence" value="ECO:0007669"/>
    <property type="project" value="InterPro"/>
</dbReference>
<evidence type="ECO:0000256" key="4">
    <source>
        <dbReference type="RuleBase" id="RU363067"/>
    </source>
</evidence>
<name>A0A8X6YPQ0_9ARAC</name>
<dbReference type="GO" id="GO:0046872">
    <property type="term" value="F:metal ion binding"/>
    <property type="evidence" value="ECO:0007669"/>
    <property type="project" value="UniProtKB-KW"/>
</dbReference>
<accession>A0A8X6YPQ0</accession>
<evidence type="ECO:0000256" key="1">
    <source>
        <dbReference type="ARBA" id="ARBA00022723"/>
    </source>
</evidence>
<comment type="similarity">
    <text evidence="4">Belongs to the cyclic nucleotide phosphodiesterase family.</text>
</comment>
<evidence type="ECO:0000256" key="3">
    <source>
        <dbReference type="PIRSR" id="PIRSR623088-3"/>
    </source>
</evidence>
<feature type="region of interest" description="Disordered" evidence="5">
    <location>
        <begin position="1"/>
        <end position="216"/>
    </location>
</feature>
<dbReference type="GO" id="GO:0004114">
    <property type="term" value="F:3',5'-cyclic-nucleotide phosphodiesterase activity"/>
    <property type="evidence" value="ECO:0007669"/>
    <property type="project" value="InterPro"/>
</dbReference>
<feature type="domain" description="PDEase" evidence="6">
    <location>
        <begin position="279"/>
        <end position="648"/>
    </location>
</feature>
<feature type="compositionally biased region" description="Polar residues" evidence="5">
    <location>
        <begin position="101"/>
        <end position="110"/>
    </location>
</feature>
<feature type="compositionally biased region" description="Basic and acidic residues" evidence="5">
    <location>
        <begin position="116"/>
        <end position="125"/>
    </location>
</feature>
<keyword evidence="2 4" id="KW-0378">Hydrolase</keyword>
<dbReference type="Gene3D" id="1.10.1300.10">
    <property type="entry name" value="3'5'-cyclic nucleotide phosphodiesterase, catalytic domain"/>
    <property type="match status" value="1"/>
</dbReference>
<dbReference type="InterPro" id="IPR036971">
    <property type="entry name" value="PDEase_catalytic_dom_sf"/>
</dbReference>
<dbReference type="OrthoDB" id="6427338at2759"/>
<comment type="caution">
    <text evidence="7">The sequence shown here is derived from an EMBL/GenBank/DDBJ whole genome shotgun (WGS) entry which is preliminary data.</text>
</comment>
<evidence type="ECO:0000313" key="8">
    <source>
        <dbReference type="Proteomes" id="UP000886998"/>
    </source>
</evidence>
<dbReference type="PANTHER" id="PTHR11347">
    <property type="entry name" value="CYCLIC NUCLEOTIDE PHOSPHODIESTERASE"/>
    <property type="match status" value="1"/>
</dbReference>
<feature type="region of interest" description="Disordered" evidence="5">
    <location>
        <begin position="251"/>
        <end position="270"/>
    </location>
</feature>
<sequence>MSRSQRLRKNLAPNVLRRMSTATWTTTTSATGMPTLEPEPLRKRSTSFRNLQSPPPTASIEEQQQYQERQEKEEEEERQFSPGLESLIAALPEHQKPPTKGQRSFSTTALPSGHPQRRDSRERKTVASLHPLTPHDVQCLTDLHENATKGQQEQQQEEGQEQQEATIKEEEEDDEEEEDEEEGLPPLPSFRRSAAAMSSDYESSDSPPSGPEDAGGRRILRAHAAVQTGSWTGSGPCTLCGRAAPFTPSPLAVAPPLSKQTTVEDDPKDEGPIIQLPDCVYDLEALANDPLLGLIDIWDFPVFDMERQAGTLILSQMCYRVFLATGLFESFRIPLTPFFAYFHELEKGYRDKPCGREGKEKWPASRQGTVERVVRTYIDDDDFEDDDADERDVYGVMGANFPALEIMALYAAAAMHDYDHPGRTNAFLVATFSPQAILYNDRSVLENHHSAAAWSLLLSDNRYNWLRHLEKAEFKRFRFLVIELILATDLKMHFDIVTEFNAKVSLTLGQFNLNKCGICARRGSVENARRNRRTVHCQQTRNLQDNYDYWMTVQRRERRNYESASQSDACKRCAAWRLLPNLSAHSGICSIPPHSTDLPLHRTLSGREGKEKWPASRRDAGVVVRTYIDDDDFEDDDADERDVYGVMG</sequence>
<evidence type="ECO:0000313" key="7">
    <source>
        <dbReference type="EMBL" id="GFY74282.1"/>
    </source>
</evidence>
<dbReference type="EC" id="3.1.4.-" evidence="4"/>
<dbReference type="PROSITE" id="PS00126">
    <property type="entry name" value="PDEASE_I_1"/>
    <property type="match status" value="1"/>
</dbReference>
<organism evidence="7 8">
    <name type="scientific">Trichonephila inaurata madagascariensis</name>
    <dbReference type="NCBI Taxonomy" id="2747483"/>
    <lineage>
        <taxon>Eukaryota</taxon>
        <taxon>Metazoa</taxon>
        <taxon>Ecdysozoa</taxon>
        <taxon>Arthropoda</taxon>
        <taxon>Chelicerata</taxon>
        <taxon>Arachnida</taxon>
        <taxon>Araneae</taxon>
        <taxon>Araneomorphae</taxon>
        <taxon>Entelegynae</taxon>
        <taxon>Araneoidea</taxon>
        <taxon>Nephilidae</taxon>
        <taxon>Trichonephila</taxon>
        <taxon>Trichonephila inaurata</taxon>
    </lineage>
</organism>
<evidence type="ECO:0000259" key="6">
    <source>
        <dbReference type="PROSITE" id="PS51845"/>
    </source>
</evidence>
<dbReference type="Proteomes" id="UP000886998">
    <property type="component" value="Unassembled WGS sequence"/>
</dbReference>
<feature type="compositionally biased region" description="Low complexity" evidence="5">
    <location>
        <begin position="20"/>
        <end position="31"/>
    </location>
</feature>
<dbReference type="SUPFAM" id="SSF109604">
    <property type="entry name" value="HD-domain/PDEase-like"/>
    <property type="match status" value="1"/>
</dbReference>
<dbReference type="EMBL" id="BMAV01020650">
    <property type="protein sequence ID" value="GFY74282.1"/>
    <property type="molecule type" value="Genomic_DNA"/>
</dbReference>
<protein>
    <recommendedName>
        <fullName evidence="4">Phosphodiesterase</fullName>
        <ecNumber evidence="4">3.1.4.-</ecNumber>
    </recommendedName>
</protein>
<keyword evidence="8" id="KW-1185">Reference proteome</keyword>
<feature type="compositionally biased region" description="Acidic residues" evidence="5">
    <location>
        <begin position="169"/>
        <end position="183"/>
    </location>
</feature>
<dbReference type="InterPro" id="IPR023088">
    <property type="entry name" value="PDEase"/>
</dbReference>
<dbReference type="Pfam" id="PF00233">
    <property type="entry name" value="PDEase_I"/>
    <property type="match status" value="1"/>
</dbReference>
<proteinExistence type="inferred from homology"/>
<dbReference type="AlphaFoldDB" id="A0A8X6YPQ0"/>
<dbReference type="InterPro" id="IPR002073">
    <property type="entry name" value="PDEase_catalytic_dom"/>
</dbReference>
<dbReference type="PROSITE" id="PS51845">
    <property type="entry name" value="PDEASE_I_2"/>
    <property type="match status" value="1"/>
</dbReference>
<feature type="binding site" evidence="3">
    <location>
        <position position="417"/>
    </location>
    <ligand>
        <name>Zn(2+)</name>
        <dbReference type="ChEBI" id="CHEBI:29105"/>
        <label>2</label>
    </ligand>
</feature>
<dbReference type="PRINTS" id="PR00387">
    <property type="entry name" value="PDIESTERASE1"/>
</dbReference>
<dbReference type="CDD" id="cd00077">
    <property type="entry name" value="HDc"/>
    <property type="match status" value="1"/>
</dbReference>
<dbReference type="InterPro" id="IPR023174">
    <property type="entry name" value="PDEase_CS"/>
</dbReference>
<feature type="binding site" evidence="3">
    <location>
        <position position="417"/>
    </location>
    <ligand>
        <name>Zn(2+)</name>
        <dbReference type="ChEBI" id="CHEBI:29105"/>
        <label>1</label>
    </ligand>
</feature>